<dbReference type="EMBL" id="SEYY01018469">
    <property type="protein sequence ID" value="KAB7499312.1"/>
    <property type="molecule type" value="Genomic_DNA"/>
</dbReference>
<comment type="function">
    <text evidence="13 17">Initiates complex N-linked carbohydrate formation. Essential for the conversion of high-mannose to hybrid and complex N-glycans.</text>
</comment>
<name>A0A5N5SZ54_9CRUS</name>
<evidence type="ECO:0000313" key="19">
    <source>
        <dbReference type="Proteomes" id="UP000326759"/>
    </source>
</evidence>
<keyword evidence="11" id="KW-0472">Membrane</keyword>
<keyword evidence="12 17" id="KW-0464">Manganese</keyword>
<comment type="similarity">
    <text evidence="3 17">Belongs to the glycosyltransferase 13 family.</text>
</comment>
<keyword evidence="5" id="KW-0808">Transferase</keyword>
<evidence type="ECO:0000256" key="11">
    <source>
        <dbReference type="ARBA" id="ARBA00023136"/>
    </source>
</evidence>
<keyword evidence="10 17" id="KW-0333">Golgi apparatus</keyword>
<evidence type="ECO:0000256" key="5">
    <source>
        <dbReference type="ARBA" id="ARBA00022679"/>
    </source>
</evidence>
<dbReference type="GO" id="GO:0003827">
    <property type="term" value="F:alpha-1,3-mannosylglycoprotein 2-beta-N-acetylglucosaminyltransferase activity"/>
    <property type="evidence" value="ECO:0007669"/>
    <property type="project" value="UniProtKB-UniRule"/>
</dbReference>
<dbReference type="AlphaFoldDB" id="A0A5N5SZ54"/>
<dbReference type="InterPro" id="IPR004139">
    <property type="entry name" value="Glyco_trans_13"/>
</dbReference>
<keyword evidence="6" id="KW-0812">Transmembrane</keyword>
<keyword evidence="8 17" id="KW-0735">Signal-anchor</keyword>
<evidence type="ECO:0000256" key="10">
    <source>
        <dbReference type="ARBA" id="ARBA00023034"/>
    </source>
</evidence>
<comment type="subcellular location">
    <subcellularLocation>
        <location evidence="1 17">Golgi apparatus membrane</location>
        <topology evidence="1 17">Single-pass type II membrane protein</topology>
    </subcellularLocation>
</comment>
<dbReference type="Gene3D" id="3.90.550.10">
    <property type="entry name" value="Spore Coat Polysaccharide Biosynthesis Protein SpsA, Chain A"/>
    <property type="match status" value="1"/>
</dbReference>
<comment type="caution">
    <text evidence="18">The sequence shown here is derived from an EMBL/GenBank/DDBJ whole genome shotgun (WGS) entry which is preliminary data.</text>
</comment>
<keyword evidence="19" id="KW-1185">Reference proteome</keyword>
<keyword evidence="9" id="KW-1133">Transmembrane helix</keyword>
<feature type="non-terminal residue" evidence="18">
    <location>
        <position position="116"/>
    </location>
</feature>
<dbReference type="GO" id="GO:0030145">
    <property type="term" value="F:manganese ion binding"/>
    <property type="evidence" value="ECO:0007669"/>
    <property type="project" value="UniProtKB-UniRule"/>
</dbReference>
<evidence type="ECO:0000256" key="15">
    <source>
        <dbReference type="ARBA" id="ARBA00041712"/>
    </source>
</evidence>
<dbReference type="PANTHER" id="PTHR10468">
    <property type="entry name" value="PROTEIN O-LINKED-MANNOSE BETA-1,2-N-ACETYLGLUCOSAMINYLTRANSFERASE 1/ALPHA-1,3-MANNOSYL-GLYCOPROTEIN 2-BETA-N-ACETYLGLUCOSAMINYLTRANSFERASE"/>
    <property type="match status" value="1"/>
</dbReference>
<evidence type="ECO:0000256" key="9">
    <source>
        <dbReference type="ARBA" id="ARBA00022989"/>
    </source>
</evidence>
<evidence type="ECO:0000256" key="14">
    <source>
        <dbReference type="ARBA" id="ARBA00038949"/>
    </source>
</evidence>
<keyword evidence="4 17" id="KW-0328">Glycosyltransferase</keyword>
<keyword evidence="7 17" id="KW-0479">Metal-binding</keyword>
<dbReference type="Proteomes" id="UP000326759">
    <property type="component" value="Unassembled WGS sequence"/>
</dbReference>
<dbReference type="InterPro" id="IPR052261">
    <property type="entry name" value="Glycosyltransferase_13"/>
</dbReference>
<accession>A0A5N5SZ54</accession>
<evidence type="ECO:0000313" key="18">
    <source>
        <dbReference type="EMBL" id="KAB7499312.1"/>
    </source>
</evidence>
<protein>
    <recommendedName>
        <fullName evidence="14 17">Alpha-1,3-mannosyl-glycoprotein 2-beta-N-acetylglucosaminyltransferase</fullName>
        <shortName evidence="17">GNT-I</shortName>
        <shortName evidence="17">GlcNAc-T I</shortName>
        <ecNumber evidence="14 17">2.4.1.101</ecNumber>
    </recommendedName>
    <alternativeName>
        <fullName evidence="15 17">N-glycosyl-oligosaccharide-glycoprotein N-acetylglucosaminyltransferase I</fullName>
    </alternativeName>
</protein>
<organism evidence="18 19">
    <name type="scientific">Armadillidium nasatum</name>
    <dbReference type="NCBI Taxonomy" id="96803"/>
    <lineage>
        <taxon>Eukaryota</taxon>
        <taxon>Metazoa</taxon>
        <taxon>Ecdysozoa</taxon>
        <taxon>Arthropoda</taxon>
        <taxon>Crustacea</taxon>
        <taxon>Multicrustacea</taxon>
        <taxon>Malacostraca</taxon>
        <taxon>Eumalacostraca</taxon>
        <taxon>Peracarida</taxon>
        <taxon>Isopoda</taxon>
        <taxon>Oniscidea</taxon>
        <taxon>Crinocheta</taxon>
        <taxon>Armadillidiidae</taxon>
        <taxon>Armadillidium</taxon>
    </lineage>
</organism>
<sequence length="116" mass="13121">MGAQFRSEAVPAGGLPDDVIPPFSAKNILLLEEDIVVAVDIFKYLHAMYPLLEKDETILGISAFNYHGYRDVVESQTRSFRTSSIKKWFNGLEVVMKDGKKDLIYPEITRAKHVGY</sequence>
<dbReference type="InterPro" id="IPR029044">
    <property type="entry name" value="Nucleotide-diphossugar_trans"/>
</dbReference>
<evidence type="ECO:0000256" key="6">
    <source>
        <dbReference type="ARBA" id="ARBA00022692"/>
    </source>
</evidence>
<evidence type="ECO:0000256" key="2">
    <source>
        <dbReference type="ARBA" id="ARBA00004922"/>
    </source>
</evidence>
<evidence type="ECO:0000256" key="13">
    <source>
        <dbReference type="ARBA" id="ARBA00037706"/>
    </source>
</evidence>
<dbReference type="OrthoDB" id="6361914at2759"/>
<evidence type="ECO:0000256" key="12">
    <source>
        <dbReference type="ARBA" id="ARBA00023211"/>
    </source>
</evidence>
<dbReference type="Pfam" id="PF03071">
    <property type="entry name" value="GNT-I"/>
    <property type="match status" value="1"/>
</dbReference>
<proteinExistence type="inferred from homology"/>
<evidence type="ECO:0000256" key="7">
    <source>
        <dbReference type="ARBA" id="ARBA00022723"/>
    </source>
</evidence>
<evidence type="ECO:0000256" key="4">
    <source>
        <dbReference type="ARBA" id="ARBA00022676"/>
    </source>
</evidence>
<comment type="pathway">
    <text evidence="2 17">Protein modification; protein glycosylation.</text>
</comment>
<evidence type="ECO:0000256" key="17">
    <source>
        <dbReference type="RuleBase" id="RU368119"/>
    </source>
</evidence>
<dbReference type="EC" id="2.4.1.101" evidence="14 17"/>
<dbReference type="GO" id="GO:0000139">
    <property type="term" value="C:Golgi membrane"/>
    <property type="evidence" value="ECO:0007669"/>
    <property type="project" value="UniProtKB-SubCell"/>
</dbReference>
<evidence type="ECO:0000256" key="3">
    <source>
        <dbReference type="ARBA" id="ARBA00006492"/>
    </source>
</evidence>
<evidence type="ECO:0000256" key="8">
    <source>
        <dbReference type="ARBA" id="ARBA00022968"/>
    </source>
</evidence>
<evidence type="ECO:0000256" key="16">
    <source>
        <dbReference type="ARBA" id="ARBA00049421"/>
    </source>
</evidence>
<dbReference type="UniPathway" id="UPA00378"/>
<reference evidence="18 19" key="1">
    <citation type="journal article" date="2019" name="PLoS Biol.">
        <title>Sex chromosomes control vertical transmission of feminizing Wolbachia symbionts in an isopod.</title>
        <authorList>
            <person name="Becking T."/>
            <person name="Chebbi M.A."/>
            <person name="Giraud I."/>
            <person name="Moumen B."/>
            <person name="Laverre T."/>
            <person name="Caubet Y."/>
            <person name="Peccoud J."/>
            <person name="Gilbert C."/>
            <person name="Cordaux R."/>
        </authorList>
    </citation>
    <scope>NUCLEOTIDE SEQUENCE [LARGE SCALE GENOMIC DNA]</scope>
    <source>
        <strain evidence="18">ANa2</strain>
        <tissue evidence="18">Whole body excluding digestive tract and cuticle</tissue>
    </source>
</reference>
<gene>
    <name evidence="18" type="ORF">Anas_00839</name>
</gene>
<dbReference type="PANTHER" id="PTHR10468:SF0">
    <property type="entry name" value="ALPHA-1,3-MANNOSYL-GLYCOPROTEIN 2-BETA-N-ACETYLGLUCOSAMINYLTRANSFERASE"/>
    <property type="match status" value="1"/>
</dbReference>
<comment type="catalytic activity">
    <reaction evidence="16 17">
        <text>N(4)-(alpha-D-Man-(1-&gt;3)-[alpha-D-Man-(1-&gt;3)-[alpha-D-Man-(1-&gt;6)]-alpha-D-Man-(1-&gt;6)]-beta-D-Man-(1-&gt;4)-beta-D-GlcNAc-(1-&gt;4)-beta-D-GlcNAc)-L-asparaginyl-[protein] (N-glucan mannose isomer 5A1,2) + UDP-N-acetyl-alpha-D-glucosamine = N(4)-{beta-D-GlcNAc-(1-&gt;2)-alpha-D-Man-(1-&gt;3)-[alpha-D-Man-(1-&gt;3)-[alpha-D-Man-(1-&gt;6)]-alpha-D-Man-(1-&gt;6)]-beta-D-Man-(1-&gt;4)-beta-D-GlcNAc-(1-&gt;4)-beta-D-GlcNAc}-L-asparaginyl-[protein] + UDP + H(+)</text>
        <dbReference type="Rhea" id="RHEA:11456"/>
        <dbReference type="Rhea" id="RHEA-COMP:14367"/>
        <dbReference type="Rhea" id="RHEA-COMP:14368"/>
        <dbReference type="ChEBI" id="CHEBI:15378"/>
        <dbReference type="ChEBI" id="CHEBI:57705"/>
        <dbReference type="ChEBI" id="CHEBI:58223"/>
        <dbReference type="ChEBI" id="CHEBI:59087"/>
        <dbReference type="ChEBI" id="CHEBI:60625"/>
        <dbReference type="EC" id="2.4.1.101"/>
    </reaction>
</comment>
<comment type="cofactor">
    <cofactor evidence="17">
        <name>Mn(2+)</name>
        <dbReference type="ChEBI" id="CHEBI:29035"/>
    </cofactor>
    <text evidence="17">The cofactor is mostly bound to the substrate.</text>
</comment>
<evidence type="ECO:0000256" key="1">
    <source>
        <dbReference type="ARBA" id="ARBA00004323"/>
    </source>
</evidence>